<keyword evidence="9" id="KW-0472">Membrane</keyword>
<dbReference type="SMART" id="SM00382">
    <property type="entry name" value="AAA"/>
    <property type="match status" value="1"/>
</dbReference>
<reference evidence="11" key="1">
    <citation type="submission" date="2020-09" db="EMBL/GenBank/DDBJ databases">
        <title>Taishania pollutisoli gen. nov., sp. nov., Isolated from Tetrabromobisphenol A-Contaminated Soil.</title>
        <authorList>
            <person name="Chen Q."/>
        </authorList>
    </citation>
    <scope>NUCLEOTIDE SEQUENCE</scope>
    <source>
        <strain evidence="11">CZZ-1</strain>
    </source>
</reference>
<dbReference type="SUPFAM" id="SSF52540">
    <property type="entry name" value="P-loop containing nucleoside triphosphate hydrolases"/>
    <property type="match status" value="1"/>
</dbReference>
<dbReference type="GO" id="GO:0016887">
    <property type="term" value="F:ATP hydrolysis activity"/>
    <property type="evidence" value="ECO:0007669"/>
    <property type="project" value="InterPro"/>
</dbReference>
<accession>A0A8J6PGB1</accession>
<keyword evidence="2" id="KW-0813">Transport</keyword>
<keyword evidence="4" id="KW-0410">Iron transport</keyword>
<dbReference type="InterPro" id="IPR027417">
    <property type="entry name" value="P-loop_NTPase"/>
</dbReference>
<gene>
    <name evidence="11" type="ORF">H9Y05_01645</name>
</gene>
<dbReference type="PANTHER" id="PTHR42771:SF2">
    <property type="entry name" value="IRON(3+)-HYDROXAMATE IMPORT ATP-BINDING PROTEIN FHUC"/>
    <property type="match status" value="1"/>
</dbReference>
<comment type="subcellular location">
    <subcellularLocation>
        <location evidence="1">Cell membrane</location>
        <topology evidence="1">Peripheral membrane protein</topology>
    </subcellularLocation>
</comment>
<evidence type="ECO:0000256" key="1">
    <source>
        <dbReference type="ARBA" id="ARBA00004202"/>
    </source>
</evidence>
<evidence type="ECO:0000256" key="3">
    <source>
        <dbReference type="ARBA" id="ARBA00022475"/>
    </source>
</evidence>
<proteinExistence type="predicted"/>
<protein>
    <submittedName>
        <fullName evidence="11">ABC transporter ATP-binding protein</fullName>
    </submittedName>
</protein>
<dbReference type="InterPro" id="IPR051535">
    <property type="entry name" value="Siderophore_ABC-ATPase"/>
</dbReference>
<dbReference type="GO" id="GO:0006826">
    <property type="term" value="P:iron ion transport"/>
    <property type="evidence" value="ECO:0007669"/>
    <property type="project" value="UniProtKB-KW"/>
</dbReference>
<keyword evidence="7" id="KW-0408">Iron</keyword>
<keyword evidence="8" id="KW-0406">Ion transport</keyword>
<comment type="caution">
    <text evidence="11">The sequence shown here is derived from an EMBL/GenBank/DDBJ whole genome shotgun (WGS) entry which is preliminary data.</text>
</comment>
<feature type="domain" description="ABC transporter" evidence="10">
    <location>
        <begin position="2"/>
        <end position="237"/>
    </location>
</feature>
<dbReference type="PROSITE" id="PS50893">
    <property type="entry name" value="ABC_TRANSPORTER_2"/>
    <property type="match status" value="1"/>
</dbReference>
<keyword evidence="5" id="KW-0547">Nucleotide-binding</keyword>
<dbReference type="GO" id="GO:0005886">
    <property type="term" value="C:plasma membrane"/>
    <property type="evidence" value="ECO:0007669"/>
    <property type="project" value="UniProtKB-SubCell"/>
</dbReference>
<evidence type="ECO:0000256" key="5">
    <source>
        <dbReference type="ARBA" id="ARBA00022741"/>
    </source>
</evidence>
<dbReference type="Gene3D" id="3.40.50.300">
    <property type="entry name" value="P-loop containing nucleotide triphosphate hydrolases"/>
    <property type="match status" value="1"/>
</dbReference>
<keyword evidence="6 11" id="KW-0067">ATP-binding</keyword>
<dbReference type="EMBL" id="JACVEL010000001">
    <property type="protein sequence ID" value="MBC9811166.1"/>
    <property type="molecule type" value="Genomic_DNA"/>
</dbReference>
<dbReference type="CDD" id="cd03214">
    <property type="entry name" value="ABC_Iron-Siderophores_B12_Hemin"/>
    <property type="match status" value="1"/>
</dbReference>
<keyword evidence="3" id="KW-1003">Cell membrane</keyword>
<organism evidence="11 12">
    <name type="scientific">Taishania pollutisoli</name>
    <dbReference type="NCBI Taxonomy" id="2766479"/>
    <lineage>
        <taxon>Bacteria</taxon>
        <taxon>Pseudomonadati</taxon>
        <taxon>Bacteroidota</taxon>
        <taxon>Flavobacteriia</taxon>
        <taxon>Flavobacteriales</taxon>
        <taxon>Crocinitomicaceae</taxon>
        <taxon>Taishania</taxon>
    </lineage>
</organism>
<dbReference type="InterPro" id="IPR003439">
    <property type="entry name" value="ABC_transporter-like_ATP-bd"/>
</dbReference>
<dbReference type="GO" id="GO:0005524">
    <property type="term" value="F:ATP binding"/>
    <property type="evidence" value="ECO:0007669"/>
    <property type="project" value="UniProtKB-KW"/>
</dbReference>
<dbReference type="PANTHER" id="PTHR42771">
    <property type="entry name" value="IRON(3+)-HYDROXAMATE IMPORT ATP-BINDING PROTEIN FHUC"/>
    <property type="match status" value="1"/>
</dbReference>
<evidence type="ECO:0000256" key="9">
    <source>
        <dbReference type="ARBA" id="ARBA00023136"/>
    </source>
</evidence>
<evidence type="ECO:0000256" key="4">
    <source>
        <dbReference type="ARBA" id="ARBA00022496"/>
    </source>
</evidence>
<name>A0A8J6PGB1_9FLAO</name>
<dbReference type="Pfam" id="PF00005">
    <property type="entry name" value="ABC_tran"/>
    <property type="match status" value="1"/>
</dbReference>
<sequence>MIEFNNLTIGHHRPLAHVTIPALTPGNIYAIIGSNGSGKSTFLKTITGQQRPLAGNVFINGRNTTELSRSELARLVAFVPSRFPEAEFVRVVDFISLGRTPYQNSLGILSEVDKECVQQTIRQLNIRHLADKFISQLSDGERQLCSVARALAQQTPIILLDEPTGYLDYRNKRRLLEVLSLISIEMNRLILFSSHDIETLLQFGIQLLGIEAEGVSEPGKTQLVIIDKNIPFETTISHFYC</sequence>
<dbReference type="Proteomes" id="UP000652681">
    <property type="component" value="Unassembled WGS sequence"/>
</dbReference>
<evidence type="ECO:0000313" key="11">
    <source>
        <dbReference type="EMBL" id="MBC9811166.1"/>
    </source>
</evidence>
<dbReference type="RefSeq" id="WP_216713322.1">
    <property type="nucleotide sequence ID" value="NZ_JACVEL010000001.1"/>
</dbReference>
<evidence type="ECO:0000256" key="2">
    <source>
        <dbReference type="ARBA" id="ARBA00022448"/>
    </source>
</evidence>
<dbReference type="InterPro" id="IPR003593">
    <property type="entry name" value="AAA+_ATPase"/>
</dbReference>
<evidence type="ECO:0000313" key="12">
    <source>
        <dbReference type="Proteomes" id="UP000652681"/>
    </source>
</evidence>
<dbReference type="AlphaFoldDB" id="A0A8J6PGB1"/>
<evidence type="ECO:0000256" key="8">
    <source>
        <dbReference type="ARBA" id="ARBA00023065"/>
    </source>
</evidence>
<evidence type="ECO:0000259" key="10">
    <source>
        <dbReference type="PROSITE" id="PS50893"/>
    </source>
</evidence>
<evidence type="ECO:0000256" key="6">
    <source>
        <dbReference type="ARBA" id="ARBA00022840"/>
    </source>
</evidence>
<evidence type="ECO:0000256" key="7">
    <source>
        <dbReference type="ARBA" id="ARBA00023004"/>
    </source>
</evidence>
<keyword evidence="12" id="KW-1185">Reference proteome</keyword>